<reference evidence="1" key="2">
    <citation type="submission" date="2020-11" db="EMBL/GenBank/DDBJ databases">
        <authorList>
            <person name="McCartney M.A."/>
            <person name="Auch B."/>
            <person name="Kono T."/>
            <person name="Mallez S."/>
            <person name="Becker A."/>
            <person name="Gohl D.M."/>
            <person name="Silverstein K.A.T."/>
            <person name="Koren S."/>
            <person name="Bechman K.B."/>
            <person name="Herman A."/>
            <person name="Abrahante J.E."/>
            <person name="Garbe J."/>
        </authorList>
    </citation>
    <scope>NUCLEOTIDE SEQUENCE</scope>
    <source>
        <strain evidence="1">Duluth1</strain>
        <tissue evidence="1">Whole animal</tissue>
    </source>
</reference>
<reference evidence="1" key="1">
    <citation type="journal article" date="2019" name="bioRxiv">
        <title>The Genome of the Zebra Mussel, Dreissena polymorpha: A Resource for Invasive Species Research.</title>
        <authorList>
            <person name="McCartney M.A."/>
            <person name="Auch B."/>
            <person name="Kono T."/>
            <person name="Mallez S."/>
            <person name="Zhang Y."/>
            <person name="Obille A."/>
            <person name="Becker A."/>
            <person name="Abrahante J.E."/>
            <person name="Garbe J."/>
            <person name="Badalamenti J.P."/>
            <person name="Herman A."/>
            <person name="Mangelson H."/>
            <person name="Liachko I."/>
            <person name="Sullivan S."/>
            <person name="Sone E.D."/>
            <person name="Koren S."/>
            <person name="Silverstein K.A.T."/>
            <person name="Beckman K.B."/>
            <person name="Gohl D.M."/>
        </authorList>
    </citation>
    <scope>NUCLEOTIDE SEQUENCE</scope>
    <source>
        <strain evidence="1">Duluth1</strain>
        <tissue evidence="1">Whole animal</tissue>
    </source>
</reference>
<proteinExistence type="predicted"/>
<evidence type="ECO:0000313" key="1">
    <source>
        <dbReference type="EMBL" id="KAH3849532.1"/>
    </source>
</evidence>
<evidence type="ECO:0000313" key="2">
    <source>
        <dbReference type="Proteomes" id="UP000828390"/>
    </source>
</evidence>
<gene>
    <name evidence="1" type="ORF">DPMN_091935</name>
</gene>
<accession>A0A9D4L0E7</accession>
<comment type="caution">
    <text evidence="1">The sequence shown here is derived from an EMBL/GenBank/DDBJ whole genome shotgun (WGS) entry which is preliminary data.</text>
</comment>
<name>A0A9D4L0E7_DREPO</name>
<sequence length="121" mass="13449">MFLALCFPESCLGQLRNRTHRSGGLPRGLHNKTDSSGCNHREHGDWTPHGCLQLCSHSLKTPAGGYRCDTGNWTTHGDLRWFSHNWATPTGLCQRNSRSWTTIAVVLKLGSPCRTMLAGFL</sequence>
<dbReference type="Proteomes" id="UP000828390">
    <property type="component" value="Unassembled WGS sequence"/>
</dbReference>
<protein>
    <submittedName>
        <fullName evidence="1">Uncharacterized protein</fullName>
    </submittedName>
</protein>
<organism evidence="1 2">
    <name type="scientific">Dreissena polymorpha</name>
    <name type="common">Zebra mussel</name>
    <name type="synonym">Mytilus polymorpha</name>
    <dbReference type="NCBI Taxonomy" id="45954"/>
    <lineage>
        <taxon>Eukaryota</taxon>
        <taxon>Metazoa</taxon>
        <taxon>Spiralia</taxon>
        <taxon>Lophotrochozoa</taxon>
        <taxon>Mollusca</taxon>
        <taxon>Bivalvia</taxon>
        <taxon>Autobranchia</taxon>
        <taxon>Heteroconchia</taxon>
        <taxon>Euheterodonta</taxon>
        <taxon>Imparidentia</taxon>
        <taxon>Neoheterodontei</taxon>
        <taxon>Myida</taxon>
        <taxon>Dreissenoidea</taxon>
        <taxon>Dreissenidae</taxon>
        <taxon>Dreissena</taxon>
    </lineage>
</organism>
<dbReference type="EMBL" id="JAIWYP010000003">
    <property type="protein sequence ID" value="KAH3849532.1"/>
    <property type="molecule type" value="Genomic_DNA"/>
</dbReference>
<keyword evidence="2" id="KW-1185">Reference proteome</keyword>
<dbReference type="AlphaFoldDB" id="A0A9D4L0E7"/>